<reference evidence="3" key="1">
    <citation type="submission" date="2009-12" db="EMBL/GenBank/DDBJ databases">
        <authorList>
            <person name="Weinstock G."/>
            <person name="Sodergren E."/>
            <person name="Clifton S."/>
            <person name="Fulton L."/>
            <person name="Fulton B."/>
            <person name="Courtney L."/>
            <person name="Fronick C."/>
            <person name="Harrison M."/>
            <person name="Strong C."/>
            <person name="Farmer C."/>
            <person name="Delahaunty K."/>
            <person name="Markovic C."/>
            <person name="Hall O."/>
            <person name="Minx P."/>
            <person name="Tomlinson C."/>
            <person name="Mitreva M."/>
            <person name="Nelson J."/>
            <person name="Hou S."/>
            <person name="Wollam A."/>
            <person name="Pepin K.H."/>
            <person name="Johnson M."/>
            <person name="Bhonagiri V."/>
            <person name="Nash W.E."/>
            <person name="Warren W."/>
            <person name="Chinwalla A."/>
            <person name="Mardis E.R."/>
            <person name="Wilson R.K."/>
        </authorList>
    </citation>
    <scope>NUCLEOTIDE SEQUENCE [LARGE SCALE GENOMIC DNA]</scope>
    <source>
        <strain evidence="3">DSM 15176</strain>
    </source>
</reference>
<keyword evidence="1 3" id="KW-0378">Hydrolase</keyword>
<dbReference type="InterPro" id="IPR026875">
    <property type="entry name" value="PHydrolase_assoc_dom"/>
</dbReference>
<dbReference type="eggNOG" id="COG0232">
    <property type="taxonomic scope" value="Bacteria"/>
</dbReference>
<dbReference type="InterPro" id="IPR006674">
    <property type="entry name" value="HD_domain"/>
</dbReference>
<dbReference type="EMBL" id="ACBY02000020">
    <property type="protein sequence ID" value="EFB76754.1"/>
    <property type="molecule type" value="Genomic_DNA"/>
</dbReference>
<proteinExistence type="predicted"/>
<dbReference type="CDD" id="cd00077">
    <property type="entry name" value="HDc"/>
    <property type="match status" value="1"/>
</dbReference>
<evidence type="ECO:0000256" key="1">
    <source>
        <dbReference type="ARBA" id="ARBA00022801"/>
    </source>
</evidence>
<dbReference type="GO" id="GO:0008832">
    <property type="term" value="F:dGTPase activity"/>
    <property type="evidence" value="ECO:0007669"/>
    <property type="project" value="UniProtKB-EC"/>
</dbReference>
<dbReference type="PANTHER" id="PTHR11373:SF43">
    <property type="entry name" value="DEOXYGUANOSINETRIPHOSPHATE TRIPHOSPHOHYDROLASE-LIKE PROTEIN"/>
    <property type="match status" value="1"/>
</dbReference>
<dbReference type="InterPro" id="IPR006261">
    <property type="entry name" value="dGTPase"/>
</dbReference>
<dbReference type="SUPFAM" id="SSF109604">
    <property type="entry name" value="HD-domain/PDEase-like"/>
    <property type="match status" value="1"/>
</dbReference>
<evidence type="ECO:0000313" key="4">
    <source>
        <dbReference type="Proteomes" id="UP000003438"/>
    </source>
</evidence>
<comment type="caution">
    <text evidence="3">The sequence shown here is derived from an EMBL/GenBank/DDBJ whole genome shotgun (WGS) entry which is preliminary data.</text>
</comment>
<organism evidence="3 4">
    <name type="scientific">Subdoligranulum variabile DSM 15176</name>
    <dbReference type="NCBI Taxonomy" id="411471"/>
    <lineage>
        <taxon>Bacteria</taxon>
        <taxon>Bacillati</taxon>
        <taxon>Bacillota</taxon>
        <taxon>Clostridia</taxon>
        <taxon>Eubacteriales</taxon>
        <taxon>Oscillospiraceae</taxon>
        <taxon>Subdoligranulum</taxon>
    </lineage>
</organism>
<sequence>MHGFIVLIYRDQRKGADSVTIREETEAIERQTFSRYATLSEHSRGRRGAEEQDPIRPCFQRDRDRILHCKAFRRLKQKTQVFLSPEGDHYRTRLTHTLEVSQIARTISRALRLNEDLTEAIALGHDLGHTPFGHAGERALNRLCPGGFTHFRQSLRVVDYLEKDGKGLNLSWEVRNGIITHTTGTWARTPEGCVVRRADHIAFLNHDIEDAVGAGVLDPRQIPPEATAVLGNTKSQRITTMITDLVEHSQNGRINFSPEVEAAYAVLKDFMYSTVYVDREAKREEKKVDKLIEGLYERLCGDPDLLPNFYLQIAYNEGVDRAATDYISGMSDEFATRLFVEWFVPQKWQVL</sequence>
<dbReference type="SMART" id="SM00471">
    <property type="entry name" value="HDc"/>
    <property type="match status" value="1"/>
</dbReference>
<dbReference type="NCBIfam" id="TIGR01353">
    <property type="entry name" value="dGTP_triPase"/>
    <property type="match status" value="1"/>
</dbReference>
<dbReference type="EC" id="3.1.5.1" evidence="3"/>
<dbReference type="PANTHER" id="PTHR11373">
    <property type="entry name" value="DEOXYNUCLEOSIDE TRIPHOSPHATE TRIPHOSPHOHYDROLASE"/>
    <property type="match status" value="1"/>
</dbReference>
<name>D1PL96_9FIRM</name>
<dbReference type="NCBIfam" id="NF002327">
    <property type="entry name" value="PRK01286.1-2"/>
    <property type="match status" value="1"/>
</dbReference>
<dbReference type="Gene3D" id="1.10.3210.10">
    <property type="entry name" value="Hypothetical protein af1432"/>
    <property type="match status" value="1"/>
</dbReference>
<evidence type="ECO:0000259" key="2">
    <source>
        <dbReference type="PROSITE" id="PS51831"/>
    </source>
</evidence>
<evidence type="ECO:0000313" key="3">
    <source>
        <dbReference type="EMBL" id="EFB76754.1"/>
    </source>
</evidence>
<accession>D1PL96</accession>
<feature type="domain" description="HD" evidence="2">
    <location>
        <begin position="93"/>
        <end position="204"/>
    </location>
</feature>
<dbReference type="STRING" id="411471.SUBVAR_05134"/>
<dbReference type="Pfam" id="PF13286">
    <property type="entry name" value="HD_assoc"/>
    <property type="match status" value="1"/>
</dbReference>
<protein>
    <submittedName>
        <fullName evidence="3">DGTPase</fullName>
        <ecNumber evidence="3">3.1.5.1</ecNumber>
    </submittedName>
</protein>
<dbReference type="HOGENOM" id="CLU_028163_1_1_9"/>
<dbReference type="Pfam" id="PF01966">
    <property type="entry name" value="HD"/>
    <property type="match status" value="1"/>
</dbReference>
<dbReference type="GO" id="GO:0006203">
    <property type="term" value="P:dGTP catabolic process"/>
    <property type="evidence" value="ECO:0007669"/>
    <property type="project" value="TreeGrafter"/>
</dbReference>
<dbReference type="InterPro" id="IPR050135">
    <property type="entry name" value="dGTPase-like"/>
</dbReference>
<keyword evidence="4" id="KW-1185">Reference proteome</keyword>
<dbReference type="AlphaFoldDB" id="D1PL96"/>
<dbReference type="InterPro" id="IPR003607">
    <property type="entry name" value="HD/PDEase_dom"/>
</dbReference>
<dbReference type="PROSITE" id="PS51831">
    <property type="entry name" value="HD"/>
    <property type="match status" value="1"/>
</dbReference>
<gene>
    <name evidence="3" type="ORF">SUBVAR_05134</name>
</gene>
<dbReference type="Proteomes" id="UP000003438">
    <property type="component" value="Unassembled WGS sequence"/>
</dbReference>